<dbReference type="Gene3D" id="3.30.420.10">
    <property type="entry name" value="Ribonuclease H-like superfamily/Ribonuclease H"/>
    <property type="match status" value="1"/>
</dbReference>
<dbReference type="STRING" id="543379.A0A232FAJ6"/>
<organism evidence="1 2">
    <name type="scientific">Trichomalopsis sarcophagae</name>
    <dbReference type="NCBI Taxonomy" id="543379"/>
    <lineage>
        <taxon>Eukaryota</taxon>
        <taxon>Metazoa</taxon>
        <taxon>Ecdysozoa</taxon>
        <taxon>Arthropoda</taxon>
        <taxon>Hexapoda</taxon>
        <taxon>Insecta</taxon>
        <taxon>Pterygota</taxon>
        <taxon>Neoptera</taxon>
        <taxon>Endopterygota</taxon>
        <taxon>Hymenoptera</taxon>
        <taxon>Apocrita</taxon>
        <taxon>Proctotrupomorpha</taxon>
        <taxon>Chalcidoidea</taxon>
        <taxon>Pteromalidae</taxon>
        <taxon>Pteromalinae</taxon>
        <taxon>Trichomalopsis</taxon>
    </lineage>
</organism>
<dbReference type="InterPro" id="IPR036397">
    <property type="entry name" value="RNaseH_sf"/>
</dbReference>
<dbReference type="Proteomes" id="UP000215335">
    <property type="component" value="Unassembled WGS sequence"/>
</dbReference>
<evidence type="ECO:0000313" key="2">
    <source>
        <dbReference type="Proteomes" id="UP000215335"/>
    </source>
</evidence>
<proteinExistence type="predicted"/>
<accession>A0A232FAJ6</accession>
<comment type="caution">
    <text evidence="1">The sequence shown here is derived from an EMBL/GenBank/DDBJ whole genome shotgun (WGS) entry which is preliminary data.</text>
</comment>
<dbReference type="EMBL" id="NNAY01000598">
    <property type="protein sequence ID" value="OXU27479.1"/>
    <property type="molecule type" value="Genomic_DNA"/>
</dbReference>
<sequence>MKMPNVVYTVQDRLSFVQQFCSGLSALKIRDKFAADFPHRAVPSLGTIYRTVKKFKETGCVGASNYTDHSLTSWSIVRGASPTSLKIARRFVPYKRYYREPRRICLSDEERRMNFCQAFMDECNANPDLIDTLCTSSECSFSLRQSFGDGQRVGDWTFDRQVSVWTGMVGERLIGPFFVDGSKIRAEQYLVLLRESIVPAIRSLERELGKKIYFQQDGRTSAHKSLNVTDYLNSEFPNRWFGLQTRLAWPARSPDLNPLDYSYWPLLKGHFHRKEVEPTLESLAWSFIEVHHQLTPSQIREATRSLYHRLTYCTVVEGGSFENYL</sequence>
<dbReference type="PANTHER" id="PTHR47326:SF1">
    <property type="entry name" value="HTH PSQ-TYPE DOMAIN-CONTAINING PROTEIN"/>
    <property type="match status" value="1"/>
</dbReference>
<dbReference type="GO" id="GO:0003676">
    <property type="term" value="F:nucleic acid binding"/>
    <property type="evidence" value="ECO:0007669"/>
    <property type="project" value="InterPro"/>
</dbReference>
<keyword evidence="2" id="KW-1185">Reference proteome</keyword>
<name>A0A232FAJ6_9HYME</name>
<evidence type="ECO:0000313" key="1">
    <source>
        <dbReference type="EMBL" id="OXU27479.1"/>
    </source>
</evidence>
<gene>
    <name evidence="1" type="ORF">TSAR_011257</name>
</gene>
<dbReference type="PANTHER" id="PTHR47326">
    <property type="entry name" value="TRANSPOSABLE ELEMENT TC3 TRANSPOSASE-LIKE PROTEIN"/>
    <property type="match status" value="1"/>
</dbReference>
<dbReference type="OrthoDB" id="9986793at2759"/>
<protein>
    <submittedName>
        <fullName evidence="1">Uncharacterized protein</fullName>
    </submittedName>
</protein>
<reference evidence="1 2" key="1">
    <citation type="journal article" date="2017" name="Curr. Biol.">
        <title>The Evolution of Venom by Co-option of Single-Copy Genes.</title>
        <authorList>
            <person name="Martinson E.O."/>
            <person name="Mrinalini"/>
            <person name="Kelkar Y.D."/>
            <person name="Chang C.H."/>
            <person name="Werren J.H."/>
        </authorList>
    </citation>
    <scope>NUCLEOTIDE SEQUENCE [LARGE SCALE GENOMIC DNA]</scope>
    <source>
        <strain evidence="1 2">Alberta</strain>
        <tissue evidence="1">Whole body</tissue>
    </source>
</reference>
<dbReference type="AlphaFoldDB" id="A0A232FAJ6"/>